<keyword evidence="4 8" id="KW-0418">Kinase</keyword>
<dbReference type="InterPro" id="IPR050482">
    <property type="entry name" value="Sensor_HK_TwoCompSys"/>
</dbReference>
<dbReference type="InterPro" id="IPR011712">
    <property type="entry name" value="Sig_transdc_His_kin_sub3_dim/P"/>
</dbReference>
<dbReference type="AlphaFoldDB" id="A0A2S9JPW4"/>
<keyword evidence="6" id="KW-0812">Transmembrane</keyword>
<sequence>MHALRLRGLFVKLVLMFMIVGFGALFLVSILMSQFSSGRYESSIRSFFNSLNQQQLAALASGTDPRDREACNVLASKIFWAVVKDGVTRVSDFGVMFSYFHSGRMQVRILGDDSVLCATQPDATPLLSKAMSEAAHAGQPNFIQRDNEDWAMIQQVSLPLANNSQALIGVQYWSQWELYDEVIDVTVYDYIRTFILINSMGASVAALFVWRLFRRIKRATTVADQWAAGDLRARIKDGSRDEFGRLMQRFNSMADAISKSFDTQKALAISVERNRIARDLHDTAKQRSFVLGLKLTELEYEAQGHAPLLPTVESARRLADHLQHDLENVVSGFNLPAIADYGLYETLLRSVRDLLAGSGVQWSINWPENARSAFDGVPEIAQELLMITHEAVANALRHAQCRAIRIDCRPGARWHWSITDDGQGFDLGKAPFGMGLSNMRWRANTLPGGTITIQSESTGTSIDVSFKLPVAGQS</sequence>
<dbReference type="SMART" id="SM00304">
    <property type="entry name" value="HAMP"/>
    <property type="match status" value="1"/>
</dbReference>
<name>A0A2S9JPW4_9HYPH</name>
<keyword evidence="9" id="KW-1185">Reference proteome</keyword>
<evidence type="ECO:0000256" key="2">
    <source>
        <dbReference type="ARBA" id="ARBA00022553"/>
    </source>
</evidence>
<evidence type="ECO:0000256" key="5">
    <source>
        <dbReference type="ARBA" id="ARBA00023012"/>
    </source>
</evidence>
<keyword evidence="6" id="KW-1133">Transmembrane helix</keyword>
<dbReference type="SUPFAM" id="SSF55874">
    <property type="entry name" value="ATPase domain of HSP90 chaperone/DNA topoisomerase II/histidine kinase"/>
    <property type="match status" value="1"/>
</dbReference>
<dbReference type="GO" id="GO:0000155">
    <property type="term" value="F:phosphorelay sensor kinase activity"/>
    <property type="evidence" value="ECO:0007669"/>
    <property type="project" value="InterPro"/>
</dbReference>
<proteinExistence type="predicted"/>
<dbReference type="Pfam" id="PF02518">
    <property type="entry name" value="HATPase_c"/>
    <property type="match status" value="1"/>
</dbReference>
<dbReference type="PROSITE" id="PS50885">
    <property type="entry name" value="HAMP"/>
    <property type="match status" value="1"/>
</dbReference>
<dbReference type="Proteomes" id="UP000238563">
    <property type="component" value="Unassembled WGS sequence"/>
</dbReference>
<dbReference type="PANTHER" id="PTHR24421">
    <property type="entry name" value="NITRATE/NITRITE SENSOR PROTEIN NARX-RELATED"/>
    <property type="match status" value="1"/>
</dbReference>
<dbReference type="CDD" id="cd16917">
    <property type="entry name" value="HATPase_UhpB-NarQ-NarX-like"/>
    <property type="match status" value="1"/>
</dbReference>
<dbReference type="Pfam" id="PF00672">
    <property type="entry name" value="HAMP"/>
    <property type="match status" value="1"/>
</dbReference>
<gene>
    <name evidence="8" type="ORF">C5750_08610</name>
</gene>
<keyword evidence="2" id="KW-0597">Phosphoprotein</keyword>
<dbReference type="EMBL" id="PVBT01000002">
    <property type="protein sequence ID" value="PRD55225.1"/>
    <property type="molecule type" value="Genomic_DNA"/>
</dbReference>
<evidence type="ECO:0000313" key="8">
    <source>
        <dbReference type="EMBL" id="PRD55225.1"/>
    </source>
</evidence>
<comment type="subcellular location">
    <subcellularLocation>
        <location evidence="1">Membrane</location>
    </subcellularLocation>
</comment>
<dbReference type="Gene3D" id="1.20.5.1930">
    <property type="match status" value="1"/>
</dbReference>
<organism evidence="8 9">
    <name type="scientific">Phyllobacterium myrsinacearum</name>
    <dbReference type="NCBI Taxonomy" id="28101"/>
    <lineage>
        <taxon>Bacteria</taxon>
        <taxon>Pseudomonadati</taxon>
        <taxon>Pseudomonadota</taxon>
        <taxon>Alphaproteobacteria</taxon>
        <taxon>Hyphomicrobiales</taxon>
        <taxon>Phyllobacteriaceae</taxon>
        <taxon>Phyllobacterium</taxon>
    </lineage>
</organism>
<feature type="transmembrane region" description="Helical" evidence="6">
    <location>
        <begin position="9"/>
        <end position="32"/>
    </location>
</feature>
<evidence type="ECO:0000256" key="3">
    <source>
        <dbReference type="ARBA" id="ARBA00022679"/>
    </source>
</evidence>
<evidence type="ECO:0000256" key="6">
    <source>
        <dbReference type="SAM" id="Phobius"/>
    </source>
</evidence>
<dbReference type="InterPro" id="IPR003660">
    <property type="entry name" value="HAMP_dom"/>
</dbReference>
<protein>
    <submittedName>
        <fullName evidence="8">Histidine kinase</fullName>
    </submittedName>
</protein>
<evidence type="ECO:0000256" key="4">
    <source>
        <dbReference type="ARBA" id="ARBA00022777"/>
    </source>
</evidence>
<dbReference type="GO" id="GO:0046983">
    <property type="term" value="F:protein dimerization activity"/>
    <property type="evidence" value="ECO:0007669"/>
    <property type="project" value="InterPro"/>
</dbReference>
<keyword evidence="6" id="KW-0472">Membrane</keyword>
<keyword evidence="5" id="KW-0902">Two-component regulatory system</keyword>
<comment type="caution">
    <text evidence="8">The sequence shown here is derived from an EMBL/GenBank/DDBJ whole genome shotgun (WGS) entry which is preliminary data.</text>
</comment>
<dbReference type="InterPro" id="IPR003594">
    <property type="entry name" value="HATPase_dom"/>
</dbReference>
<dbReference type="OrthoDB" id="9795133at2"/>
<dbReference type="GO" id="GO:0016020">
    <property type="term" value="C:membrane"/>
    <property type="evidence" value="ECO:0007669"/>
    <property type="project" value="UniProtKB-SubCell"/>
</dbReference>
<evidence type="ECO:0000256" key="1">
    <source>
        <dbReference type="ARBA" id="ARBA00004370"/>
    </source>
</evidence>
<dbReference type="InterPro" id="IPR036890">
    <property type="entry name" value="HATPase_C_sf"/>
</dbReference>
<evidence type="ECO:0000259" key="7">
    <source>
        <dbReference type="PROSITE" id="PS50885"/>
    </source>
</evidence>
<keyword evidence="3" id="KW-0808">Transferase</keyword>
<dbReference type="Pfam" id="PF07730">
    <property type="entry name" value="HisKA_3"/>
    <property type="match status" value="1"/>
</dbReference>
<dbReference type="SUPFAM" id="SSF158472">
    <property type="entry name" value="HAMP domain-like"/>
    <property type="match status" value="1"/>
</dbReference>
<accession>A0A2S9JPW4</accession>
<reference evidence="8 9" key="1">
    <citation type="submission" date="2018-02" db="EMBL/GenBank/DDBJ databases">
        <title>The draft genome of Phyllobacterium myrsinacearum DSM5892.</title>
        <authorList>
            <person name="Li L."/>
            <person name="Liu L."/>
            <person name="Zhang X."/>
            <person name="Wang T."/>
        </authorList>
    </citation>
    <scope>NUCLEOTIDE SEQUENCE [LARGE SCALE GENOMIC DNA]</scope>
    <source>
        <strain evidence="8 9">DSM 5892</strain>
    </source>
</reference>
<dbReference type="Gene3D" id="6.10.340.10">
    <property type="match status" value="1"/>
</dbReference>
<feature type="domain" description="HAMP" evidence="7">
    <location>
        <begin position="210"/>
        <end position="262"/>
    </location>
</feature>
<dbReference type="CDD" id="cd06225">
    <property type="entry name" value="HAMP"/>
    <property type="match status" value="1"/>
</dbReference>
<evidence type="ECO:0000313" key="9">
    <source>
        <dbReference type="Proteomes" id="UP000238563"/>
    </source>
</evidence>
<dbReference type="Gene3D" id="3.30.565.10">
    <property type="entry name" value="Histidine kinase-like ATPase, C-terminal domain"/>
    <property type="match status" value="1"/>
</dbReference>